<protein>
    <submittedName>
        <fullName evidence="1">Uncharacterized protein</fullName>
    </submittedName>
</protein>
<evidence type="ECO:0000313" key="1">
    <source>
        <dbReference type="EMBL" id="KAK1358364.1"/>
    </source>
</evidence>
<dbReference type="EMBL" id="JAUIZM010000011">
    <property type="protein sequence ID" value="KAK1358364.1"/>
    <property type="molecule type" value="Genomic_DNA"/>
</dbReference>
<sequence>MLSFSLGFSGQSVYVDWDMLLFSFNVIHNSGPFVSVGVLKQYVSSEICLQELCCAIHTGTELRLSNASSILEGDYVAQSALGVAKDIVSGSESFENEEAQAQAENIALLVVDNLLATPGGELIPWLPSTGNFEGLMSAWTRMVRGLLAILRACTRNRSMCSSAGLFRVLQSAEKIFLHDASVELHCI</sequence>
<proteinExistence type="predicted"/>
<evidence type="ECO:0000313" key="2">
    <source>
        <dbReference type="Proteomes" id="UP001237642"/>
    </source>
</evidence>
<reference evidence="1" key="2">
    <citation type="submission" date="2023-05" db="EMBL/GenBank/DDBJ databases">
        <authorList>
            <person name="Schelkunov M.I."/>
        </authorList>
    </citation>
    <scope>NUCLEOTIDE SEQUENCE</scope>
    <source>
        <strain evidence="1">Hsosn_3</strain>
        <tissue evidence="1">Leaf</tissue>
    </source>
</reference>
<name>A0AAD8H277_9APIA</name>
<organism evidence="1 2">
    <name type="scientific">Heracleum sosnowskyi</name>
    <dbReference type="NCBI Taxonomy" id="360622"/>
    <lineage>
        <taxon>Eukaryota</taxon>
        <taxon>Viridiplantae</taxon>
        <taxon>Streptophyta</taxon>
        <taxon>Embryophyta</taxon>
        <taxon>Tracheophyta</taxon>
        <taxon>Spermatophyta</taxon>
        <taxon>Magnoliopsida</taxon>
        <taxon>eudicotyledons</taxon>
        <taxon>Gunneridae</taxon>
        <taxon>Pentapetalae</taxon>
        <taxon>asterids</taxon>
        <taxon>campanulids</taxon>
        <taxon>Apiales</taxon>
        <taxon>Apiaceae</taxon>
        <taxon>Apioideae</taxon>
        <taxon>apioid superclade</taxon>
        <taxon>Tordylieae</taxon>
        <taxon>Tordyliinae</taxon>
        <taxon>Heracleum</taxon>
    </lineage>
</organism>
<keyword evidence="2" id="KW-1185">Reference proteome</keyword>
<accession>A0AAD8H277</accession>
<gene>
    <name evidence="1" type="ORF">POM88_051620</name>
</gene>
<dbReference type="AlphaFoldDB" id="A0AAD8H277"/>
<reference evidence="1" key="1">
    <citation type="submission" date="2023-02" db="EMBL/GenBank/DDBJ databases">
        <title>Genome of toxic invasive species Heracleum sosnowskyi carries increased number of genes despite the absence of recent whole-genome duplications.</title>
        <authorList>
            <person name="Schelkunov M."/>
            <person name="Shtratnikova V."/>
            <person name="Makarenko M."/>
            <person name="Klepikova A."/>
            <person name="Omelchenko D."/>
            <person name="Novikova G."/>
            <person name="Obukhova E."/>
            <person name="Bogdanov V."/>
            <person name="Penin A."/>
            <person name="Logacheva M."/>
        </authorList>
    </citation>
    <scope>NUCLEOTIDE SEQUENCE</scope>
    <source>
        <strain evidence="1">Hsosn_3</strain>
        <tissue evidence="1">Leaf</tissue>
    </source>
</reference>
<comment type="caution">
    <text evidence="1">The sequence shown here is derived from an EMBL/GenBank/DDBJ whole genome shotgun (WGS) entry which is preliminary data.</text>
</comment>
<dbReference type="Proteomes" id="UP001237642">
    <property type="component" value="Unassembled WGS sequence"/>
</dbReference>